<accession>A0A4P2QJS3</accession>
<protein>
    <submittedName>
        <fullName evidence="2">Uncharacterized protein</fullName>
    </submittedName>
</protein>
<evidence type="ECO:0000313" key="2">
    <source>
        <dbReference type="EMBL" id="AUX30249.1"/>
    </source>
</evidence>
<gene>
    <name evidence="2" type="ORF">SOCE836_023480</name>
</gene>
<organism evidence="2 3">
    <name type="scientific">Sorangium cellulosum</name>
    <name type="common">Polyangium cellulosum</name>
    <dbReference type="NCBI Taxonomy" id="56"/>
    <lineage>
        <taxon>Bacteria</taxon>
        <taxon>Pseudomonadati</taxon>
        <taxon>Myxococcota</taxon>
        <taxon>Polyangia</taxon>
        <taxon>Polyangiales</taxon>
        <taxon>Polyangiaceae</taxon>
        <taxon>Sorangium</taxon>
    </lineage>
</organism>
<dbReference type="Proteomes" id="UP000295497">
    <property type="component" value="Chromosome"/>
</dbReference>
<proteinExistence type="predicted"/>
<sequence>MQWKQRLLVLGLVSSLGCAIGDSASRTGGAGGAGGRDVSDGAGGSGGTGGRDDLWGSGIGGFVVSDWDYKPIPLDGRPACEERPVFCEDSGISAEVAAKRVVEIGNACRVPNFPCGDAIGVLFDSVGCAIGSDAFKLDEKSASCVDKALTEERWACAADLFVIGGGWLCE</sequence>
<dbReference type="EMBL" id="CP012672">
    <property type="protein sequence ID" value="AUX30249.1"/>
    <property type="molecule type" value="Genomic_DNA"/>
</dbReference>
<feature type="compositionally biased region" description="Gly residues" evidence="1">
    <location>
        <begin position="28"/>
        <end position="49"/>
    </location>
</feature>
<dbReference type="AlphaFoldDB" id="A0A4P2QJS3"/>
<evidence type="ECO:0000313" key="3">
    <source>
        <dbReference type="Proteomes" id="UP000295497"/>
    </source>
</evidence>
<reference evidence="2 3" key="1">
    <citation type="submission" date="2015-09" db="EMBL/GenBank/DDBJ databases">
        <title>Sorangium comparison.</title>
        <authorList>
            <person name="Zaburannyi N."/>
            <person name="Bunk B."/>
            <person name="Overmann J."/>
            <person name="Mueller R."/>
        </authorList>
    </citation>
    <scope>NUCLEOTIDE SEQUENCE [LARGE SCALE GENOMIC DNA]</scope>
    <source>
        <strain evidence="2 3">So ce836</strain>
    </source>
</reference>
<dbReference type="PROSITE" id="PS51257">
    <property type="entry name" value="PROKAR_LIPOPROTEIN"/>
    <property type="match status" value="1"/>
</dbReference>
<feature type="region of interest" description="Disordered" evidence="1">
    <location>
        <begin position="27"/>
        <end position="53"/>
    </location>
</feature>
<evidence type="ECO:0000256" key="1">
    <source>
        <dbReference type="SAM" id="MobiDB-lite"/>
    </source>
</evidence>
<name>A0A4P2QJS3_SORCE</name>